<dbReference type="SUPFAM" id="SSF143437">
    <property type="entry name" value="THUMP domain-like"/>
    <property type="match status" value="1"/>
</dbReference>
<name>A0A8H7SBP2_9FUNG</name>
<dbReference type="InterPro" id="IPR004114">
    <property type="entry name" value="THUMP_dom"/>
</dbReference>
<keyword evidence="1" id="KW-0694">RNA-binding</keyword>
<feature type="coiled-coil region" evidence="2">
    <location>
        <begin position="115"/>
        <end position="142"/>
    </location>
</feature>
<protein>
    <recommendedName>
        <fullName evidence="4">THUMP domain-containing protein</fullName>
    </recommendedName>
</protein>
<dbReference type="Gene3D" id="3.30.2300.10">
    <property type="entry name" value="THUMP superfamily"/>
    <property type="match status" value="1"/>
</dbReference>
<dbReference type="OrthoDB" id="367221at2759"/>
<evidence type="ECO:0000313" key="5">
    <source>
        <dbReference type="EMBL" id="KAG2226429.1"/>
    </source>
</evidence>
<organism evidence="5 6">
    <name type="scientific">Circinella minor</name>
    <dbReference type="NCBI Taxonomy" id="1195481"/>
    <lineage>
        <taxon>Eukaryota</taxon>
        <taxon>Fungi</taxon>
        <taxon>Fungi incertae sedis</taxon>
        <taxon>Mucoromycota</taxon>
        <taxon>Mucoromycotina</taxon>
        <taxon>Mucoromycetes</taxon>
        <taxon>Mucorales</taxon>
        <taxon>Lichtheimiaceae</taxon>
        <taxon>Circinella</taxon>
    </lineage>
</organism>
<feature type="region of interest" description="Disordered" evidence="3">
    <location>
        <begin position="1"/>
        <end position="38"/>
    </location>
</feature>
<dbReference type="InterPro" id="IPR040183">
    <property type="entry name" value="THUMPD1-like"/>
</dbReference>
<sequence length="299" mass="34574">MGNTPPPSDKTATAEKRAHDDINDHNETTNVIKKQKSTGTIPISRGRFKQRFLAKHSSLLKRSDSASGIMVSCNVGSETRALGQVKQLLDSTVHDLFPDHELTWERFEGDLDVPDLEENKEKDKEEEEIKRLEREREYQKKDKRFQAVDSACSGLLFFRFRINTKPTDFVTKLVDQKDQIDQTKLKYCSRFTPIDYICPATTDRMTKCFERLKEQELDPIKTDTKIAIVTEIRNNISLKKPDIIQLIAPMIPKDHFKVDLTKPDLVILCTIFKSVCGMSVLRDYYPRKKYNLMALIEDK</sequence>
<dbReference type="Proteomes" id="UP000646827">
    <property type="component" value="Unassembled WGS sequence"/>
</dbReference>
<accession>A0A8H7SBP2</accession>
<proteinExistence type="predicted"/>
<dbReference type="PANTHER" id="PTHR13452:SF10">
    <property type="entry name" value="THUMP DOMAIN-CONTAINING PROTEIN 1"/>
    <property type="match status" value="1"/>
</dbReference>
<evidence type="ECO:0000259" key="4">
    <source>
        <dbReference type="PROSITE" id="PS51165"/>
    </source>
</evidence>
<dbReference type="EMBL" id="JAEPRB010000017">
    <property type="protein sequence ID" value="KAG2226429.1"/>
    <property type="molecule type" value="Genomic_DNA"/>
</dbReference>
<keyword evidence="2" id="KW-0175">Coiled coil</keyword>
<dbReference type="Pfam" id="PF02926">
    <property type="entry name" value="THUMP"/>
    <property type="match status" value="1"/>
</dbReference>
<evidence type="ECO:0000256" key="1">
    <source>
        <dbReference type="PROSITE-ProRule" id="PRU00529"/>
    </source>
</evidence>
<feature type="compositionally biased region" description="Polar residues" evidence="3">
    <location>
        <begin position="28"/>
        <end position="38"/>
    </location>
</feature>
<gene>
    <name evidence="5" type="ORF">INT45_000597</name>
</gene>
<dbReference type="AlphaFoldDB" id="A0A8H7SBP2"/>
<evidence type="ECO:0000313" key="6">
    <source>
        <dbReference type="Proteomes" id="UP000646827"/>
    </source>
</evidence>
<evidence type="ECO:0000256" key="2">
    <source>
        <dbReference type="SAM" id="Coils"/>
    </source>
</evidence>
<reference evidence="5 6" key="1">
    <citation type="submission" date="2020-12" db="EMBL/GenBank/DDBJ databases">
        <title>Metabolic potential, ecology and presence of endohyphal bacteria is reflected in genomic diversity of Mucoromycotina.</title>
        <authorList>
            <person name="Muszewska A."/>
            <person name="Okrasinska A."/>
            <person name="Steczkiewicz K."/>
            <person name="Drgas O."/>
            <person name="Orlowska M."/>
            <person name="Perlinska-Lenart U."/>
            <person name="Aleksandrzak-Piekarczyk T."/>
            <person name="Szatraj K."/>
            <person name="Zielenkiewicz U."/>
            <person name="Pilsyk S."/>
            <person name="Malc E."/>
            <person name="Mieczkowski P."/>
            <person name="Kruszewska J.S."/>
            <person name="Biernat P."/>
            <person name="Pawlowska J."/>
        </authorList>
    </citation>
    <scope>NUCLEOTIDE SEQUENCE [LARGE SCALE GENOMIC DNA]</scope>
    <source>
        <strain evidence="5 6">CBS 142.35</strain>
    </source>
</reference>
<dbReference type="CDD" id="cd11717">
    <property type="entry name" value="THUMP_THUMPD1_like"/>
    <property type="match status" value="1"/>
</dbReference>
<comment type="caution">
    <text evidence="5">The sequence shown here is derived from an EMBL/GenBank/DDBJ whole genome shotgun (WGS) entry which is preliminary data.</text>
</comment>
<dbReference type="PANTHER" id="PTHR13452">
    <property type="entry name" value="THUMP DOMAIN CONTAINING PROTEIN 1-RELATED"/>
    <property type="match status" value="1"/>
</dbReference>
<feature type="domain" description="THUMP" evidence="4">
    <location>
        <begin position="176"/>
        <end position="282"/>
    </location>
</feature>
<evidence type="ECO:0000256" key="3">
    <source>
        <dbReference type="SAM" id="MobiDB-lite"/>
    </source>
</evidence>
<dbReference type="PROSITE" id="PS51165">
    <property type="entry name" value="THUMP"/>
    <property type="match status" value="1"/>
</dbReference>
<feature type="compositionally biased region" description="Basic and acidic residues" evidence="3">
    <location>
        <begin position="12"/>
        <end position="27"/>
    </location>
</feature>
<dbReference type="GO" id="GO:0003723">
    <property type="term" value="F:RNA binding"/>
    <property type="evidence" value="ECO:0007669"/>
    <property type="project" value="UniProtKB-UniRule"/>
</dbReference>
<keyword evidence="6" id="KW-1185">Reference proteome</keyword>
<dbReference type="GO" id="GO:0006400">
    <property type="term" value="P:tRNA modification"/>
    <property type="evidence" value="ECO:0007669"/>
    <property type="project" value="InterPro"/>
</dbReference>